<dbReference type="Proteomes" id="UP001232063">
    <property type="component" value="Unassembled WGS sequence"/>
</dbReference>
<reference evidence="1" key="1">
    <citation type="submission" date="2023-05" db="EMBL/GenBank/DDBJ databases">
        <authorList>
            <person name="Zhang X."/>
        </authorList>
    </citation>
    <scope>NUCLEOTIDE SEQUENCE</scope>
    <source>
        <strain evidence="1">BD1B2-1</strain>
    </source>
</reference>
<gene>
    <name evidence="1" type="ORF">QNI22_13030</name>
</gene>
<name>A0AAE3UD94_9BACT</name>
<proteinExistence type="predicted"/>
<comment type="caution">
    <text evidence="1">The sequence shown here is derived from an EMBL/GenBank/DDBJ whole genome shotgun (WGS) entry which is preliminary data.</text>
</comment>
<organism evidence="1 2">
    <name type="scientific">Xanthocytophaga agilis</name>
    <dbReference type="NCBI Taxonomy" id="3048010"/>
    <lineage>
        <taxon>Bacteria</taxon>
        <taxon>Pseudomonadati</taxon>
        <taxon>Bacteroidota</taxon>
        <taxon>Cytophagia</taxon>
        <taxon>Cytophagales</taxon>
        <taxon>Rhodocytophagaceae</taxon>
        <taxon>Xanthocytophaga</taxon>
    </lineage>
</organism>
<evidence type="ECO:0000313" key="1">
    <source>
        <dbReference type="EMBL" id="MDJ1501583.1"/>
    </source>
</evidence>
<evidence type="ECO:0000313" key="2">
    <source>
        <dbReference type="Proteomes" id="UP001232063"/>
    </source>
</evidence>
<dbReference type="AlphaFoldDB" id="A0AAE3UD94"/>
<dbReference type="EMBL" id="JASJOU010000003">
    <property type="protein sequence ID" value="MDJ1501583.1"/>
    <property type="molecule type" value="Genomic_DNA"/>
</dbReference>
<keyword evidence="2" id="KW-1185">Reference proteome</keyword>
<protein>
    <submittedName>
        <fullName evidence="1">Uncharacterized protein</fullName>
    </submittedName>
</protein>
<sequence>MIYFKNLSTTHLAATNGVELANTITDFLSSHTHYILVDIKFVSDTSAFIIYQII</sequence>
<accession>A0AAE3UD94</accession>